<feature type="chain" id="PRO_5003121497" evidence="2">
    <location>
        <begin position="22"/>
        <end position="483"/>
    </location>
</feature>
<dbReference type="AlphaFoldDB" id="D8R3W3"/>
<dbReference type="EMBL" id="GL377571">
    <property type="protein sequence ID" value="EFJ33356.1"/>
    <property type="molecule type" value="Genomic_DNA"/>
</dbReference>
<feature type="region of interest" description="Disordered" evidence="1">
    <location>
        <begin position="328"/>
        <end position="363"/>
    </location>
</feature>
<feature type="compositionally biased region" description="Basic and acidic residues" evidence="1">
    <location>
        <begin position="328"/>
        <end position="356"/>
    </location>
</feature>
<evidence type="ECO:0000313" key="3">
    <source>
        <dbReference type="EMBL" id="EFJ33356.1"/>
    </source>
</evidence>
<dbReference type="KEGG" id="smo:SELMODRAFT_439365"/>
<keyword evidence="4" id="KW-1185">Reference proteome</keyword>
<reference evidence="3 4" key="1">
    <citation type="journal article" date="2011" name="Science">
        <title>The Selaginella genome identifies genetic changes associated with the evolution of vascular plants.</title>
        <authorList>
            <person name="Banks J.A."/>
            <person name="Nishiyama T."/>
            <person name="Hasebe M."/>
            <person name="Bowman J.L."/>
            <person name="Gribskov M."/>
            <person name="dePamphilis C."/>
            <person name="Albert V.A."/>
            <person name="Aono N."/>
            <person name="Aoyama T."/>
            <person name="Ambrose B.A."/>
            <person name="Ashton N.W."/>
            <person name="Axtell M.J."/>
            <person name="Barker E."/>
            <person name="Barker M.S."/>
            <person name="Bennetzen J.L."/>
            <person name="Bonawitz N.D."/>
            <person name="Chapple C."/>
            <person name="Cheng C."/>
            <person name="Correa L.G."/>
            <person name="Dacre M."/>
            <person name="DeBarry J."/>
            <person name="Dreyer I."/>
            <person name="Elias M."/>
            <person name="Engstrom E.M."/>
            <person name="Estelle M."/>
            <person name="Feng L."/>
            <person name="Finet C."/>
            <person name="Floyd S.K."/>
            <person name="Frommer W.B."/>
            <person name="Fujita T."/>
            <person name="Gramzow L."/>
            <person name="Gutensohn M."/>
            <person name="Harholt J."/>
            <person name="Hattori M."/>
            <person name="Heyl A."/>
            <person name="Hirai T."/>
            <person name="Hiwatashi Y."/>
            <person name="Ishikawa M."/>
            <person name="Iwata M."/>
            <person name="Karol K.G."/>
            <person name="Koehler B."/>
            <person name="Kolukisaoglu U."/>
            <person name="Kubo M."/>
            <person name="Kurata T."/>
            <person name="Lalonde S."/>
            <person name="Li K."/>
            <person name="Li Y."/>
            <person name="Litt A."/>
            <person name="Lyons E."/>
            <person name="Manning G."/>
            <person name="Maruyama T."/>
            <person name="Michael T.P."/>
            <person name="Mikami K."/>
            <person name="Miyazaki S."/>
            <person name="Morinaga S."/>
            <person name="Murata T."/>
            <person name="Mueller-Roeber B."/>
            <person name="Nelson D.R."/>
            <person name="Obara M."/>
            <person name="Oguri Y."/>
            <person name="Olmstead R.G."/>
            <person name="Onodera N."/>
            <person name="Petersen B.L."/>
            <person name="Pils B."/>
            <person name="Prigge M."/>
            <person name="Rensing S.A."/>
            <person name="Riano-Pachon D.M."/>
            <person name="Roberts A.W."/>
            <person name="Sato Y."/>
            <person name="Scheller H.V."/>
            <person name="Schulz B."/>
            <person name="Schulz C."/>
            <person name="Shakirov E.V."/>
            <person name="Shibagaki N."/>
            <person name="Shinohara N."/>
            <person name="Shippen D.E."/>
            <person name="Soerensen I."/>
            <person name="Sotooka R."/>
            <person name="Sugimoto N."/>
            <person name="Sugita M."/>
            <person name="Sumikawa N."/>
            <person name="Tanurdzic M."/>
            <person name="Theissen G."/>
            <person name="Ulvskov P."/>
            <person name="Wakazuki S."/>
            <person name="Weng J.K."/>
            <person name="Willats W.W."/>
            <person name="Wipf D."/>
            <person name="Wolf P.G."/>
            <person name="Yang L."/>
            <person name="Zimmer A.D."/>
            <person name="Zhu Q."/>
            <person name="Mitros T."/>
            <person name="Hellsten U."/>
            <person name="Loque D."/>
            <person name="Otillar R."/>
            <person name="Salamov A."/>
            <person name="Schmutz J."/>
            <person name="Shapiro H."/>
            <person name="Lindquist E."/>
            <person name="Lucas S."/>
            <person name="Rokhsar D."/>
            <person name="Grigoriev I.V."/>
        </authorList>
    </citation>
    <scope>NUCLEOTIDE SEQUENCE [LARGE SCALE GENOMIC DNA]</scope>
</reference>
<evidence type="ECO:0000256" key="2">
    <source>
        <dbReference type="SAM" id="SignalP"/>
    </source>
</evidence>
<sequence length="483" mass="53850">MIPQLVSWGFLCGTMFAYVMTSDEGKPRGSYFTFSVRDVQAAPAPANEALAKIHARGLILSRSSSEAEATTAAALRSLASPLPPTAPRRSKLLQRWRWLNFSSVSRRLGANLQGDDECHPRRMKHLLLRRKLTLIDRFNNSFNLDVVVEVLTTMVDNPKFIEEEPRLHDLKMFLAKRRQQRRSLQASGESTPLCAPVGLNKVDRLGTELKLSPLPEVKGIVSGFRSESYFFRDEEQHEEEEISGFVQTSLRWLGMGPLQLLARESTCSRSGWKRGGDGLKTVTTRGLKLRDGSDSEGGGGAVESCELGTVLNRADPLVLVTFSSTDDIPREHHARQHDGEIASERSEKEEQEEGMRKLHHSKPQVGKHVQHVKALIAQLQQSIVLDEDDDTRHTWCAARLPVVFDPGDKVAAFGTLVAEFGTMVARKWRRNRHHIGRYALGVLMQLGKWFSSCLTLYSTGGRVKVSSSREAASNSSREAAKLS</sequence>
<name>D8R3W3_SELML</name>
<protein>
    <submittedName>
        <fullName evidence="3">Uncharacterized protein</fullName>
    </submittedName>
</protein>
<gene>
    <name evidence="3" type="ORF">SELMODRAFT_439365</name>
</gene>
<evidence type="ECO:0000256" key="1">
    <source>
        <dbReference type="SAM" id="MobiDB-lite"/>
    </source>
</evidence>
<dbReference type="Proteomes" id="UP000001514">
    <property type="component" value="Unassembled WGS sequence"/>
</dbReference>
<dbReference type="Gramene" id="EFJ33356">
    <property type="protein sequence ID" value="EFJ33356"/>
    <property type="gene ID" value="SELMODRAFT_439365"/>
</dbReference>
<evidence type="ECO:0000313" key="4">
    <source>
        <dbReference type="Proteomes" id="UP000001514"/>
    </source>
</evidence>
<feature type="signal peptide" evidence="2">
    <location>
        <begin position="1"/>
        <end position="21"/>
    </location>
</feature>
<organism evidence="4">
    <name type="scientific">Selaginella moellendorffii</name>
    <name type="common">Spikemoss</name>
    <dbReference type="NCBI Taxonomy" id="88036"/>
    <lineage>
        <taxon>Eukaryota</taxon>
        <taxon>Viridiplantae</taxon>
        <taxon>Streptophyta</taxon>
        <taxon>Embryophyta</taxon>
        <taxon>Tracheophyta</taxon>
        <taxon>Lycopodiopsida</taxon>
        <taxon>Selaginellales</taxon>
        <taxon>Selaginellaceae</taxon>
        <taxon>Selaginella</taxon>
    </lineage>
</organism>
<dbReference type="HOGENOM" id="CLU_565506_0_0_1"/>
<accession>D8R3W3</accession>
<dbReference type="InParanoid" id="D8R3W3"/>
<proteinExistence type="predicted"/>
<keyword evidence="2" id="KW-0732">Signal</keyword>